<gene>
    <name evidence="1" type="ORF">A2358_04560</name>
</gene>
<evidence type="ECO:0000313" key="2">
    <source>
        <dbReference type="Proteomes" id="UP000178650"/>
    </source>
</evidence>
<comment type="caution">
    <text evidence="1">The sequence shown here is derived from an EMBL/GenBank/DDBJ whole genome shotgun (WGS) entry which is preliminary data.</text>
</comment>
<dbReference type="Proteomes" id="UP000178650">
    <property type="component" value="Unassembled WGS sequence"/>
</dbReference>
<organism evidence="1 2">
    <name type="scientific">Candidatus Staskawiczbacteria bacterium RIFOXYB1_FULL_37_44</name>
    <dbReference type="NCBI Taxonomy" id="1802223"/>
    <lineage>
        <taxon>Bacteria</taxon>
        <taxon>Candidatus Staskawicziibacteriota</taxon>
    </lineage>
</organism>
<proteinExistence type="predicted"/>
<accession>A0A1G2IXB2</accession>
<protein>
    <submittedName>
        <fullName evidence="1">Uncharacterized protein</fullName>
    </submittedName>
</protein>
<dbReference type="STRING" id="1802223.A2358_04560"/>
<dbReference type="AlphaFoldDB" id="A0A1G2IXB2"/>
<sequence length="432" mass="48057">MEKTIDTQVELSITELLEAIEKDPSRMEPSEKKRSAMEAIKAVQAAAGKIAEHAEYLLAVVLPLVFEFLAETEKIEAGLDNPSDIPELTWADVISRFKLGIAKLMENSAFALRRAAHLANIRFKMKREINEQEAVDILVWAAQEKYLSPTFQVTAEGFGLKPEDKTEILQLVGRLRGEQLHAVETRSAEKLATVTAPPKPRTSDEEIIPQEAWAGKLGKFQLGIDNKATFELESQLNGIDKQVLIVTGITGHKNGLAELGNATILLSAIKADDGKVCDGLRIIPPPQLSGEKLENWQRKTEQLGAALKRGFSAIFEKENRELEPWEFLKGAVGMATLICEEEFKWAPPNNPDEGVTIKNLTLRFARRSDGHIGLVEVVSKSPKAAKLYDKAVGQFHNPGEAFLDMKPVQCKNFLRTVFRMVRAKQEKNKTRG</sequence>
<reference evidence="1 2" key="1">
    <citation type="journal article" date="2016" name="Nat. Commun.">
        <title>Thousands of microbial genomes shed light on interconnected biogeochemical processes in an aquifer system.</title>
        <authorList>
            <person name="Anantharaman K."/>
            <person name="Brown C.T."/>
            <person name="Hug L.A."/>
            <person name="Sharon I."/>
            <person name="Castelle C.J."/>
            <person name="Probst A.J."/>
            <person name="Thomas B.C."/>
            <person name="Singh A."/>
            <person name="Wilkins M.J."/>
            <person name="Karaoz U."/>
            <person name="Brodie E.L."/>
            <person name="Williams K.H."/>
            <person name="Hubbard S.S."/>
            <person name="Banfield J.F."/>
        </authorList>
    </citation>
    <scope>NUCLEOTIDE SEQUENCE [LARGE SCALE GENOMIC DNA]</scope>
</reference>
<dbReference type="EMBL" id="MHPJ01000010">
    <property type="protein sequence ID" value="OGZ78980.1"/>
    <property type="molecule type" value="Genomic_DNA"/>
</dbReference>
<evidence type="ECO:0000313" key="1">
    <source>
        <dbReference type="EMBL" id="OGZ78980.1"/>
    </source>
</evidence>
<name>A0A1G2IXB2_9BACT</name>